<dbReference type="PROSITE" id="PS50082">
    <property type="entry name" value="WD_REPEATS_2"/>
    <property type="match status" value="3"/>
</dbReference>
<keyword evidence="1" id="KW-0853">WD repeat</keyword>
<evidence type="ECO:0000256" key="2">
    <source>
        <dbReference type="SAM" id="MobiDB-lite"/>
    </source>
</evidence>
<evidence type="ECO:0000313" key="3">
    <source>
        <dbReference type="EMBL" id="UYV70035.1"/>
    </source>
</evidence>
<gene>
    <name evidence="3" type="ORF">LAZ67_7001544</name>
</gene>
<dbReference type="Gene3D" id="2.130.10.10">
    <property type="entry name" value="YVTN repeat-like/Quinoprotein amine dehydrogenase"/>
    <property type="match status" value="3"/>
</dbReference>
<sequence>MCAQGGPGRTGSPYSDIPHFTRSYSPQSSSGVESGGSSGRRRRHYVRVTQVEDDQPVRAAEFHPNGQCYVVGTPVLRICSYPKLYNLREDHLYHPPTVLYKKPRHHKGPVYCSAWNATGDLLATGSNDKTIKMMRFNPEFNAIEGKEVDINIHKGTVRDLCFMEDLSNRLNLLISGGAGDSRIYITDCETVTPFQSMQGHSGQILSLYTWGGAMFVSGSQDRTVRFWDLRSRSCVNIIPTRPEKTSAPGSPATSVCVDPTGRLLAVGHDSMVMLYDIVGGRVLQHFRPHAAEVRSVRFSSKAYFLLSASHDQTLALTDLQGKSPNYLKPFQLLIFWWYTNKFSTSSNCMIIAIILKIYIQNYELL</sequence>
<accession>A0ABY6KSF0</accession>
<dbReference type="InterPro" id="IPR001680">
    <property type="entry name" value="WD40_rpt"/>
</dbReference>
<feature type="repeat" description="WD" evidence="1">
    <location>
        <begin position="286"/>
        <end position="320"/>
    </location>
</feature>
<evidence type="ECO:0000256" key="1">
    <source>
        <dbReference type="PROSITE-ProRule" id="PRU00221"/>
    </source>
</evidence>
<feature type="repeat" description="WD" evidence="1">
    <location>
        <begin position="103"/>
        <end position="133"/>
    </location>
</feature>
<organism evidence="3 4">
    <name type="scientific">Cordylochernes scorpioides</name>
    <dbReference type="NCBI Taxonomy" id="51811"/>
    <lineage>
        <taxon>Eukaryota</taxon>
        <taxon>Metazoa</taxon>
        <taxon>Ecdysozoa</taxon>
        <taxon>Arthropoda</taxon>
        <taxon>Chelicerata</taxon>
        <taxon>Arachnida</taxon>
        <taxon>Pseudoscorpiones</taxon>
        <taxon>Cheliferoidea</taxon>
        <taxon>Chernetidae</taxon>
        <taxon>Cordylochernes</taxon>
    </lineage>
</organism>
<protein>
    <submittedName>
        <fullName evidence="3">WDR47</fullName>
    </submittedName>
</protein>
<dbReference type="PROSITE" id="PS50294">
    <property type="entry name" value="WD_REPEATS_REGION"/>
    <property type="match status" value="1"/>
</dbReference>
<dbReference type="PANTHER" id="PTHR19863">
    <property type="entry name" value="NEMITIN (NEURONAL ENRICHED MAP INTERACTING PROTEIN) HOMOLOG"/>
    <property type="match status" value="1"/>
</dbReference>
<dbReference type="InterPro" id="IPR040067">
    <property type="entry name" value="WDR47"/>
</dbReference>
<feature type="region of interest" description="Disordered" evidence="2">
    <location>
        <begin position="1"/>
        <end position="43"/>
    </location>
</feature>
<dbReference type="PANTHER" id="PTHR19863:SF5">
    <property type="entry name" value="WD REPEAT-CONTAINING PROTEIN 47"/>
    <property type="match status" value="1"/>
</dbReference>
<dbReference type="InterPro" id="IPR015943">
    <property type="entry name" value="WD40/YVTN_repeat-like_dom_sf"/>
</dbReference>
<keyword evidence="4" id="KW-1185">Reference proteome</keyword>
<proteinExistence type="predicted"/>
<dbReference type="SMART" id="SM00320">
    <property type="entry name" value="WD40"/>
    <property type="match status" value="5"/>
</dbReference>
<reference evidence="3 4" key="1">
    <citation type="submission" date="2022-01" db="EMBL/GenBank/DDBJ databases">
        <title>A chromosomal length assembly of Cordylochernes scorpioides.</title>
        <authorList>
            <person name="Zeh D."/>
            <person name="Zeh J."/>
        </authorList>
    </citation>
    <scope>NUCLEOTIDE SEQUENCE [LARGE SCALE GENOMIC DNA]</scope>
    <source>
        <strain evidence="3">IN4F17</strain>
        <tissue evidence="3">Whole Body</tissue>
    </source>
</reference>
<name>A0ABY6KSF0_9ARAC</name>
<dbReference type="Proteomes" id="UP001235939">
    <property type="component" value="Chromosome 07"/>
</dbReference>
<dbReference type="SUPFAM" id="SSF50978">
    <property type="entry name" value="WD40 repeat-like"/>
    <property type="match status" value="1"/>
</dbReference>
<feature type="compositionally biased region" description="Low complexity" evidence="2">
    <location>
        <begin position="23"/>
        <end position="32"/>
    </location>
</feature>
<dbReference type="InterPro" id="IPR036322">
    <property type="entry name" value="WD40_repeat_dom_sf"/>
</dbReference>
<feature type="repeat" description="WD" evidence="1">
    <location>
        <begin position="197"/>
        <end position="237"/>
    </location>
</feature>
<evidence type="ECO:0000313" key="4">
    <source>
        <dbReference type="Proteomes" id="UP001235939"/>
    </source>
</evidence>
<dbReference type="EMBL" id="CP092869">
    <property type="protein sequence ID" value="UYV70035.1"/>
    <property type="molecule type" value="Genomic_DNA"/>
</dbReference>
<dbReference type="Pfam" id="PF00400">
    <property type="entry name" value="WD40"/>
    <property type="match status" value="4"/>
</dbReference>